<dbReference type="PANTHER" id="PTHR42951">
    <property type="entry name" value="METALLO-BETA-LACTAMASE DOMAIN-CONTAINING"/>
    <property type="match status" value="1"/>
</dbReference>
<sequence length="279" mass="30352">MLTYTTYVAPSKPVVSADLPPGETRRMWSPTSATLISGEHEAVLVDALMTRAEGHDLAEWIAAKGKQLTTIFITHGHGDHFFGATEVLARFPDARLVASPAVVDVMQQQLEPRWYDDFWQPRFPGQLTEKPVIAVPLDAPLTLEGEELAVVDLGHTDTDSTTALYVESLGLAVAGDAVYDNIHPYLAESGTEGIDHWLAALDTISALNPKAVVAGHKPSDGNDSPQWIDETRSYLQTFAAIAAATHTTTDLYNAVVDAYPDRLNRGVLWNSARTLKPLP</sequence>
<dbReference type="SMART" id="SM00849">
    <property type="entry name" value="Lactamase_B"/>
    <property type="match status" value="1"/>
</dbReference>
<accession>A0A4V6PAH8</accession>
<dbReference type="CDD" id="cd07739">
    <property type="entry name" value="metallo-hydrolase-like_MBL-fold"/>
    <property type="match status" value="1"/>
</dbReference>
<dbReference type="OrthoDB" id="2273115at2"/>
<dbReference type="GO" id="GO:0016787">
    <property type="term" value="F:hydrolase activity"/>
    <property type="evidence" value="ECO:0007669"/>
    <property type="project" value="UniProtKB-KW"/>
</dbReference>
<keyword evidence="3" id="KW-1185">Reference proteome</keyword>
<protein>
    <submittedName>
        <fullName evidence="2">MBL fold metallo-hydrolase</fullName>
    </submittedName>
</protein>
<dbReference type="SUPFAM" id="SSF56281">
    <property type="entry name" value="Metallo-hydrolase/oxidoreductase"/>
    <property type="match status" value="1"/>
</dbReference>
<dbReference type="InterPro" id="IPR050855">
    <property type="entry name" value="NDM-1-like"/>
</dbReference>
<gene>
    <name evidence="2" type="ORF">E1261_14830</name>
</gene>
<evidence type="ECO:0000313" key="2">
    <source>
        <dbReference type="EMBL" id="TDC29805.1"/>
    </source>
</evidence>
<keyword evidence="2" id="KW-0378">Hydrolase</keyword>
<dbReference type="Gene3D" id="3.60.15.10">
    <property type="entry name" value="Ribonuclease Z/Hydroxyacylglutathione hydrolase-like"/>
    <property type="match status" value="1"/>
</dbReference>
<dbReference type="InterPro" id="IPR001279">
    <property type="entry name" value="Metallo-B-lactamas"/>
</dbReference>
<proteinExistence type="predicted"/>
<dbReference type="RefSeq" id="WP_132406930.1">
    <property type="nucleotide sequence ID" value="NZ_SMKA01000054.1"/>
</dbReference>
<organism evidence="2 3">
    <name type="scientific">Kribbella albertanoniae</name>
    <dbReference type="NCBI Taxonomy" id="1266829"/>
    <lineage>
        <taxon>Bacteria</taxon>
        <taxon>Bacillati</taxon>
        <taxon>Actinomycetota</taxon>
        <taxon>Actinomycetes</taxon>
        <taxon>Propionibacteriales</taxon>
        <taxon>Kribbellaceae</taxon>
        <taxon>Kribbella</taxon>
    </lineage>
</organism>
<name>A0A4V6PAH8_9ACTN</name>
<evidence type="ECO:0000313" key="3">
    <source>
        <dbReference type="Proteomes" id="UP000295075"/>
    </source>
</evidence>
<dbReference type="InterPro" id="IPR036866">
    <property type="entry name" value="RibonucZ/Hydroxyglut_hydro"/>
</dbReference>
<feature type="domain" description="Metallo-beta-lactamase" evidence="1">
    <location>
        <begin position="30"/>
        <end position="216"/>
    </location>
</feature>
<dbReference type="AlphaFoldDB" id="A0A4V6PAH8"/>
<dbReference type="EMBL" id="SMKA01000054">
    <property type="protein sequence ID" value="TDC29805.1"/>
    <property type="molecule type" value="Genomic_DNA"/>
</dbReference>
<comment type="caution">
    <text evidence="2">The sequence shown here is derived from an EMBL/GenBank/DDBJ whole genome shotgun (WGS) entry which is preliminary data.</text>
</comment>
<dbReference type="Pfam" id="PF00753">
    <property type="entry name" value="Lactamase_B"/>
    <property type="match status" value="1"/>
</dbReference>
<dbReference type="PANTHER" id="PTHR42951:SF14">
    <property type="entry name" value="METALLO-BETA-LACTAMASE SUPERFAMILY PROTEIN"/>
    <property type="match status" value="1"/>
</dbReference>
<reference evidence="2 3" key="1">
    <citation type="submission" date="2019-03" db="EMBL/GenBank/DDBJ databases">
        <title>Draft genome sequences of novel Actinobacteria.</title>
        <authorList>
            <person name="Sahin N."/>
            <person name="Ay H."/>
            <person name="Saygin H."/>
        </authorList>
    </citation>
    <scope>NUCLEOTIDE SEQUENCE [LARGE SCALE GENOMIC DNA]</scope>
    <source>
        <strain evidence="2 3">JCM 30547</strain>
    </source>
</reference>
<dbReference type="Proteomes" id="UP000295075">
    <property type="component" value="Unassembled WGS sequence"/>
</dbReference>
<evidence type="ECO:0000259" key="1">
    <source>
        <dbReference type="SMART" id="SM00849"/>
    </source>
</evidence>